<evidence type="ECO:0000256" key="1">
    <source>
        <dbReference type="SAM" id="MobiDB-lite"/>
    </source>
</evidence>
<sequence length="97" mass="10386">MPAGQTLPAVTLPPAPPSLARIRTRSRPFGPQGASRPTAFKNYTARPKGGGSPASWRALPPGAQARPDCAFFACLKIIRRQKNKYMFLFNFLGGGAS</sequence>
<keyword evidence="2" id="KW-0614">Plasmid</keyword>
<organism evidence="2 3">
    <name type="scientific">Paracoccus yeei</name>
    <dbReference type="NCBI Taxonomy" id="147645"/>
    <lineage>
        <taxon>Bacteria</taxon>
        <taxon>Pseudomonadati</taxon>
        <taxon>Pseudomonadota</taxon>
        <taxon>Alphaproteobacteria</taxon>
        <taxon>Rhodobacterales</taxon>
        <taxon>Paracoccaceae</taxon>
        <taxon>Paracoccus</taxon>
    </lineage>
</organism>
<dbReference type="EMBL" id="CP031085">
    <property type="protein sequence ID" value="AYF04212.1"/>
    <property type="molecule type" value="Genomic_DNA"/>
</dbReference>
<accession>A0A386UWU7</accession>
<protein>
    <submittedName>
        <fullName evidence="2">Uncharacterized protein</fullName>
    </submittedName>
</protein>
<evidence type="ECO:0000313" key="3">
    <source>
        <dbReference type="Proteomes" id="UP000272010"/>
    </source>
</evidence>
<proteinExistence type="predicted"/>
<feature type="region of interest" description="Disordered" evidence="1">
    <location>
        <begin position="23"/>
        <end position="59"/>
    </location>
</feature>
<dbReference type="AlphaFoldDB" id="A0A386UWU7"/>
<evidence type="ECO:0000313" key="2">
    <source>
        <dbReference type="EMBL" id="AYF04212.1"/>
    </source>
</evidence>
<gene>
    <name evidence="2" type="ORF">PY32053_04726</name>
</gene>
<name>A0A386UWU7_9RHOB</name>
<reference evidence="3" key="1">
    <citation type="submission" date="2018-07" db="EMBL/GenBank/DDBJ databases">
        <title>Genome Structure of the Opportunistic Pathogen Paracoccus yeei (Alphaproteobacteria) and Identification of Putative Virulence Factors.</title>
        <authorList>
            <person name="Lasek R."/>
            <person name="Szuplewska M."/>
            <person name="Mitura M."/>
            <person name="Decewicz P."/>
            <person name="Chmielowska C."/>
            <person name="Pawlot A."/>
            <person name="Sentkowska D."/>
            <person name="Czarnecki J."/>
            <person name="Bartosik D."/>
        </authorList>
    </citation>
    <scope>NUCLEOTIDE SEQUENCE [LARGE SCALE GENOMIC DNA]</scope>
    <source>
        <strain evidence="3">CCUG 32053</strain>
        <plasmid evidence="3">pyee7</plasmid>
    </source>
</reference>
<geneLocation type="plasmid" evidence="3">
    <name>pyee7</name>
</geneLocation>
<dbReference type="Proteomes" id="UP000272010">
    <property type="component" value="Plasmid pYEE7"/>
</dbReference>